<reference evidence="4 5" key="2">
    <citation type="submission" date="2019-09" db="EMBL/GenBank/DDBJ databases">
        <title>Complete Genome Sequence and Methylome Analysis of free living Spirochaetas.</title>
        <authorList>
            <person name="Leshcheva N."/>
            <person name="Mikheeva N."/>
        </authorList>
    </citation>
    <scope>NUCLEOTIDE SEQUENCE [LARGE SCALE GENOMIC DNA]</scope>
    <source>
        <strain evidence="4 5">P</strain>
    </source>
</reference>
<keyword evidence="5" id="KW-1185">Reference proteome</keyword>
<evidence type="ECO:0000256" key="1">
    <source>
        <dbReference type="SAM" id="Coils"/>
    </source>
</evidence>
<dbReference type="Proteomes" id="UP000323824">
    <property type="component" value="Chromosome"/>
</dbReference>
<dbReference type="EMBL" id="CP035807">
    <property type="protein sequence ID" value="QEN05051.1"/>
    <property type="molecule type" value="Genomic_DNA"/>
</dbReference>
<dbReference type="AlphaFoldDB" id="A0A5C1QBY9"/>
<name>A0A5C1QBY9_9SPIO</name>
<feature type="transmembrane region" description="Helical" evidence="2">
    <location>
        <begin position="21"/>
        <end position="40"/>
    </location>
</feature>
<reference evidence="4 5" key="1">
    <citation type="submission" date="2019-02" db="EMBL/GenBank/DDBJ databases">
        <authorList>
            <person name="Fomenkov A."/>
            <person name="Dubinina G."/>
            <person name="Grabovich M."/>
            <person name="Vincze T."/>
            <person name="Roberts R.J."/>
        </authorList>
    </citation>
    <scope>NUCLEOTIDE SEQUENCE [LARGE SCALE GENOMIC DNA]</scope>
    <source>
        <strain evidence="4 5">P</strain>
    </source>
</reference>
<feature type="domain" description="2TM" evidence="3">
    <location>
        <begin position="12"/>
        <end position="69"/>
    </location>
</feature>
<keyword evidence="1" id="KW-0175">Coiled coil</keyword>
<keyword evidence="2" id="KW-0472">Membrane</keyword>
<dbReference type="KEGG" id="sper:EW093_10130"/>
<proteinExistence type="predicted"/>
<evidence type="ECO:0000256" key="2">
    <source>
        <dbReference type="SAM" id="Phobius"/>
    </source>
</evidence>
<keyword evidence="2" id="KW-0812">Transmembrane</keyword>
<evidence type="ECO:0000259" key="3">
    <source>
        <dbReference type="Pfam" id="PF13239"/>
    </source>
</evidence>
<evidence type="ECO:0000313" key="5">
    <source>
        <dbReference type="Proteomes" id="UP000323824"/>
    </source>
</evidence>
<keyword evidence="2" id="KW-1133">Transmembrane helix</keyword>
<feature type="domain" description="2TM" evidence="3">
    <location>
        <begin position="98"/>
        <end position="154"/>
    </location>
</feature>
<feature type="transmembrane region" description="Helical" evidence="2">
    <location>
        <begin position="101"/>
        <end position="121"/>
    </location>
</feature>
<dbReference type="InterPro" id="IPR025698">
    <property type="entry name" value="2TM_dom"/>
</dbReference>
<dbReference type="Pfam" id="PF13239">
    <property type="entry name" value="2TM"/>
    <property type="match status" value="2"/>
</dbReference>
<organism evidence="4 5">
    <name type="scientific">Thiospirochaeta perfilievii</name>
    <dbReference type="NCBI Taxonomy" id="252967"/>
    <lineage>
        <taxon>Bacteria</taxon>
        <taxon>Pseudomonadati</taxon>
        <taxon>Spirochaetota</taxon>
        <taxon>Spirochaetia</taxon>
        <taxon>Spirochaetales</taxon>
        <taxon>Spirochaetaceae</taxon>
        <taxon>Thiospirochaeta</taxon>
    </lineage>
</organism>
<dbReference type="RefSeq" id="WP_149568292.1">
    <property type="nucleotide sequence ID" value="NZ_CP035807.1"/>
</dbReference>
<feature type="transmembrane region" description="Helical" evidence="2">
    <location>
        <begin position="46"/>
        <end position="64"/>
    </location>
</feature>
<dbReference type="OrthoDB" id="367953at2"/>
<protein>
    <submittedName>
        <fullName evidence="4">2TM domain-containing protein</fullName>
    </submittedName>
</protein>
<accession>A0A5C1QBY9</accession>
<feature type="coiled-coil region" evidence="1">
    <location>
        <begin position="257"/>
        <end position="284"/>
    </location>
</feature>
<evidence type="ECO:0000313" key="4">
    <source>
        <dbReference type="EMBL" id="QEN05051.1"/>
    </source>
</evidence>
<gene>
    <name evidence="4" type="ORF">EW093_10130</name>
</gene>
<sequence>MNLKVYKEKVKSKEIKSYNNLRTHLTTYIAVNIGIFILNMMTSPSFPWFLFVTGGWGIGMVSHWGERFIALKNLDDVINITDMDTKDLEELIKSHRLRHNFYQHIISNIAVSIYLLTINIITSTAFMWSFIPIVAMGIGVASHWASYTNRKSYEEPINIDPNDISDILTNSQLQRAIVLRESILSTIVEIRHKFKDFASDILPKIDSYVETIQLLTQKEEDLDELLKESSTNDLILDKEELKNKKGNTDSPVLITEYNRLIDDIDNHITTIKKLEEDKELLKLKITSSINSLKHLNLELVGIKSQTTLEDSSILDDFDKKSSELALYYKDLLESYNELSNTSSKN</sequence>